<dbReference type="GO" id="GO:0045002">
    <property type="term" value="P:double-strand break repair via single-strand annealing"/>
    <property type="evidence" value="ECO:0007669"/>
    <property type="project" value="TreeGrafter"/>
</dbReference>
<keyword evidence="7" id="KW-1185">Reference proteome</keyword>
<dbReference type="PANTHER" id="PTHR12132:SF1">
    <property type="entry name" value="DNA REPAIR PROTEIN RAD52 HOMOLOG"/>
    <property type="match status" value="1"/>
</dbReference>
<evidence type="ECO:0000313" key="7">
    <source>
        <dbReference type="Proteomes" id="UP000284842"/>
    </source>
</evidence>
<dbReference type="InterPro" id="IPR007232">
    <property type="entry name" value="Rad52_Rad59_Rad22"/>
</dbReference>
<keyword evidence="4" id="KW-0234">DNA repair</keyword>
<keyword evidence="2" id="KW-0227">DNA damage</keyword>
<protein>
    <submittedName>
        <fullName evidence="6">Uncharacterized protein</fullName>
    </submittedName>
</protein>
<keyword evidence="3" id="KW-0233">DNA recombination</keyword>
<dbReference type="PANTHER" id="PTHR12132">
    <property type="entry name" value="DNA REPAIR AND RECOMBINATION PROTEIN RAD52, RAD59"/>
    <property type="match status" value="1"/>
</dbReference>
<dbReference type="InterPro" id="IPR042525">
    <property type="entry name" value="Rad52_Rad59_Rad22_sf"/>
</dbReference>
<dbReference type="Proteomes" id="UP000284842">
    <property type="component" value="Unassembled WGS sequence"/>
</dbReference>
<comment type="caution">
    <text evidence="6">The sequence shown here is derived from an EMBL/GenBank/DDBJ whole genome shotgun (WGS) entry which is preliminary data.</text>
</comment>
<name>A0A409Y8P3_9AGAR</name>
<dbReference type="FunFam" id="3.30.390.80:FF:000001">
    <property type="entry name" value="DNA repair protein RAD52 homolog"/>
    <property type="match status" value="1"/>
</dbReference>
<feature type="compositionally biased region" description="Polar residues" evidence="5">
    <location>
        <begin position="522"/>
        <end position="565"/>
    </location>
</feature>
<dbReference type="STRING" id="181874.A0A409Y8P3"/>
<dbReference type="GO" id="GO:0006312">
    <property type="term" value="P:mitotic recombination"/>
    <property type="evidence" value="ECO:0007669"/>
    <property type="project" value="TreeGrafter"/>
</dbReference>
<proteinExistence type="inferred from homology"/>
<feature type="compositionally biased region" description="Pro residues" evidence="5">
    <location>
        <begin position="466"/>
        <end position="483"/>
    </location>
</feature>
<feature type="compositionally biased region" description="Polar residues" evidence="5">
    <location>
        <begin position="488"/>
        <end position="503"/>
    </location>
</feature>
<dbReference type="OrthoDB" id="206565at2759"/>
<dbReference type="SUPFAM" id="SSF54768">
    <property type="entry name" value="dsRNA-binding domain-like"/>
    <property type="match status" value="1"/>
</dbReference>
<evidence type="ECO:0000256" key="2">
    <source>
        <dbReference type="ARBA" id="ARBA00022763"/>
    </source>
</evidence>
<feature type="region of interest" description="Disordered" evidence="5">
    <location>
        <begin position="225"/>
        <end position="341"/>
    </location>
</feature>
<dbReference type="Pfam" id="PF04098">
    <property type="entry name" value="Rad52_Rad22"/>
    <property type="match status" value="1"/>
</dbReference>
<feature type="compositionally biased region" description="Polar residues" evidence="5">
    <location>
        <begin position="252"/>
        <end position="263"/>
    </location>
</feature>
<dbReference type="InterPro" id="IPR041247">
    <property type="entry name" value="Rad52_fam"/>
</dbReference>
<accession>A0A409Y8P3</accession>
<organism evidence="6 7">
    <name type="scientific">Panaeolus cyanescens</name>
    <dbReference type="NCBI Taxonomy" id="181874"/>
    <lineage>
        <taxon>Eukaryota</taxon>
        <taxon>Fungi</taxon>
        <taxon>Dikarya</taxon>
        <taxon>Basidiomycota</taxon>
        <taxon>Agaricomycotina</taxon>
        <taxon>Agaricomycetes</taxon>
        <taxon>Agaricomycetidae</taxon>
        <taxon>Agaricales</taxon>
        <taxon>Agaricineae</taxon>
        <taxon>Galeropsidaceae</taxon>
        <taxon>Panaeolus</taxon>
    </lineage>
</organism>
<comment type="similarity">
    <text evidence="1">Belongs to the RAD52 family.</text>
</comment>
<evidence type="ECO:0000313" key="6">
    <source>
        <dbReference type="EMBL" id="PPQ99253.1"/>
    </source>
</evidence>
<feature type="compositionally biased region" description="Polar residues" evidence="5">
    <location>
        <begin position="417"/>
        <end position="426"/>
    </location>
</feature>
<dbReference type="Gene3D" id="3.30.390.80">
    <property type="entry name" value="DNA repair protein Rad52/59/22"/>
    <property type="match status" value="1"/>
</dbReference>
<gene>
    <name evidence="6" type="ORF">CVT24_009298</name>
</gene>
<dbReference type="EMBL" id="NHTK01001365">
    <property type="protein sequence ID" value="PPQ99253.1"/>
    <property type="molecule type" value="Genomic_DNA"/>
</dbReference>
<evidence type="ECO:0000256" key="5">
    <source>
        <dbReference type="SAM" id="MobiDB-lite"/>
    </source>
</evidence>
<dbReference type="GO" id="GO:0005634">
    <property type="term" value="C:nucleus"/>
    <property type="evidence" value="ECO:0007669"/>
    <property type="project" value="TreeGrafter"/>
</dbReference>
<feature type="region of interest" description="Disordered" evidence="5">
    <location>
        <begin position="377"/>
        <end position="641"/>
    </location>
</feature>
<feature type="compositionally biased region" description="Low complexity" evidence="5">
    <location>
        <begin position="427"/>
        <end position="438"/>
    </location>
</feature>
<evidence type="ECO:0000256" key="4">
    <source>
        <dbReference type="ARBA" id="ARBA00023204"/>
    </source>
</evidence>
<feature type="compositionally biased region" description="Polar residues" evidence="5">
    <location>
        <begin position="298"/>
        <end position="317"/>
    </location>
</feature>
<dbReference type="InParanoid" id="A0A409Y8P3"/>
<dbReference type="GO" id="GO:0000724">
    <property type="term" value="P:double-strand break repair via homologous recombination"/>
    <property type="evidence" value="ECO:0007669"/>
    <property type="project" value="UniProtKB-ARBA"/>
</dbReference>
<sequence length="641" mass="69838">MAGAFSSHLLEQFADHGNSTMMTDGGASFDVSMHGTNPFGQRNMSMYSQPFTPFREGPSYMSQDSAEKLSRIQAKLNQKLGPEFLSQRPGPGGGPKLTYVEGWKVINLANEVFGFNGWSSSIVRLNTDFIDYSHETKRFNVGVTAIMRVTLRDGIFHEDVGFGFLENSRSKAAAIDKCNKEAVTDGLKRALRNFGNILGNCLYDKSYTADVMKVKAEPAKFREEELHRRPEYNAFTPTHTSDDMRPGASPMFNPNRTMQSTPIRPQPPAKPLSAVPPHMRPSGSVNAGPSYPRPANPPQQQTTASTSSPKLPMKQTNPQAPGQKPIPQPQPIVAAPVTKPEPVQDEFDAFAISAEDEAMFAAADLGPAMSLQETDIGQPIRPDEDLGQPIDQDEGLLAALNEMEENERMKTERPVQIPNSKPVQSMQQKPPQRQAKPPSEARTASKTREEIIAEALKGSMSDPTPSMHPKPPSPAPQPVPPSLPGQHQRVQANTRSLVQQNHQRYMIMKEEQQRQMQMQGQTDNSASVSTSRDQDQNRNPYTGSQHPHTGSAQHSASSSGLNSRPSMGGFNFPPGVTSALQSGSSGSGIGMKRPADAMNSSRGGRPGMGLEHATAGVGVGQMKRTVLGEIGENNDPKRMKR</sequence>
<dbReference type="GO" id="GO:0003697">
    <property type="term" value="F:single-stranded DNA binding"/>
    <property type="evidence" value="ECO:0007669"/>
    <property type="project" value="UniProtKB-ARBA"/>
</dbReference>
<dbReference type="AlphaFoldDB" id="A0A409Y8P3"/>
<reference evidence="6 7" key="1">
    <citation type="journal article" date="2018" name="Evol. Lett.">
        <title>Horizontal gene cluster transfer increased hallucinogenic mushroom diversity.</title>
        <authorList>
            <person name="Reynolds H.T."/>
            <person name="Vijayakumar V."/>
            <person name="Gluck-Thaler E."/>
            <person name="Korotkin H.B."/>
            <person name="Matheny P.B."/>
            <person name="Slot J.C."/>
        </authorList>
    </citation>
    <scope>NUCLEOTIDE SEQUENCE [LARGE SCALE GENOMIC DNA]</scope>
    <source>
        <strain evidence="6 7">2629</strain>
    </source>
</reference>
<evidence type="ECO:0000256" key="1">
    <source>
        <dbReference type="ARBA" id="ARBA00006638"/>
    </source>
</evidence>
<evidence type="ECO:0000256" key="3">
    <source>
        <dbReference type="ARBA" id="ARBA00023172"/>
    </source>
</evidence>